<gene>
    <name evidence="4" type="ORF">ACFQRF_22680</name>
</gene>
<dbReference type="Proteomes" id="UP001596540">
    <property type="component" value="Unassembled WGS sequence"/>
</dbReference>
<protein>
    <submittedName>
        <fullName evidence="4">TetR/AcrR family transcriptional regulator</fullName>
    </submittedName>
</protein>
<evidence type="ECO:0000313" key="5">
    <source>
        <dbReference type="Proteomes" id="UP001596540"/>
    </source>
</evidence>
<evidence type="ECO:0000313" key="4">
    <source>
        <dbReference type="EMBL" id="MFC7330539.1"/>
    </source>
</evidence>
<dbReference type="InterPro" id="IPR001647">
    <property type="entry name" value="HTH_TetR"/>
</dbReference>
<accession>A0ABW2KKL4</accession>
<dbReference type="InterPro" id="IPR023772">
    <property type="entry name" value="DNA-bd_HTH_TetR-type_CS"/>
</dbReference>
<dbReference type="PROSITE" id="PS01081">
    <property type="entry name" value="HTH_TETR_1"/>
    <property type="match status" value="1"/>
</dbReference>
<dbReference type="InterPro" id="IPR009057">
    <property type="entry name" value="Homeodomain-like_sf"/>
</dbReference>
<dbReference type="PRINTS" id="PR00455">
    <property type="entry name" value="HTHTETR"/>
</dbReference>
<evidence type="ECO:0000256" key="1">
    <source>
        <dbReference type="ARBA" id="ARBA00023125"/>
    </source>
</evidence>
<dbReference type="Gene3D" id="1.10.357.10">
    <property type="entry name" value="Tetracycline Repressor, domain 2"/>
    <property type="match status" value="1"/>
</dbReference>
<evidence type="ECO:0000259" key="3">
    <source>
        <dbReference type="PROSITE" id="PS50977"/>
    </source>
</evidence>
<sequence length="211" mass="23092">MTETTSPDLTARARLRMAALHLFAERGFEATSTRAIAAEAGVSHALLRHHFGSKDGLRRAVDEEVLDTFDRILADLDAPAGGESLMATFGTVTARLFGADEVRRSYLRRALLEGSAASGDLFTRLLDGARARLDQLGVDGGPESEPERESDRLWAPYQVLFLILGPMLLEPVMRHTLDDPVFAPDVLRDRSAANQRLLARGLIGARSGRDR</sequence>
<dbReference type="PROSITE" id="PS50977">
    <property type="entry name" value="HTH_TETR_2"/>
    <property type="match status" value="1"/>
</dbReference>
<dbReference type="PANTHER" id="PTHR30055">
    <property type="entry name" value="HTH-TYPE TRANSCRIPTIONAL REGULATOR RUTR"/>
    <property type="match status" value="1"/>
</dbReference>
<dbReference type="SUPFAM" id="SSF46689">
    <property type="entry name" value="Homeodomain-like"/>
    <property type="match status" value="1"/>
</dbReference>
<dbReference type="RefSeq" id="WP_379873178.1">
    <property type="nucleotide sequence ID" value="NZ_JBHTBH010000012.1"/>
</dbReference>
<dbReference type="PANTHER" id="PTHR30055:SF235">
    <property type="entry name" value="TRANSCRIPTIONAL REGULATORY PROTEIN"/>
    <property type="match status" value="1"/>
</dbReference>
<dbReference type="InterPro" id="IPR050109">
    <property type="entry name" value="HTH-type_TetR-like_transc_reg"/>
</dbReference>
<name>A0ABW2KKL4_9ACTN</name>
<dbReference type="EMBL" id="JBHTBH010000012">
    <property type="protein sequence ID" value="MFC7330539.1"/>
    <property type="molecule type" value="Genomic_DNA"/>
</dbReference>
<reference evidence="5" key="1">
    <citation type="journal article" date="2019" name="Int. J. Syst. Evol. Microbiol.">
        <title>The Global Catalogue of Microorganisms (GCM) 10K type strain sequencing project: providing services to taxonomists for standard genome sequencing and annotation.</title>
        <authorList>
            <consortium name="The Broad Institute Genomics Platform"/>
            <consortium name="The Broad Institute Genome Sequencing Center for Infectious Disease"/>
            <person name="Wu L."/>
            <person name="Ma J."/>
        </authorList>
    </citation>
    <scope>NUCLEOTIDE SEQUENCE [LARGE SCALE GENOMIC DNA]</scope>
    <source>
        <strain evidence="5">CGMCC 4.7382</strain>
    </source>
</reference>
<keyword evidence="1 2" id="KW-0238">DNA-binding</keyword>
<evidence type="ECO:0000256" key="2">
    <source>
        <dbReference type="PROSITE-ProRule" id="PRU00335"/>
    </source>
</evidence>
<feature type="domain" description="HTH tetR-type" evidence="3">
    <location>
        <begin position="9"/>
        <end position="69"/>
    </location>
</feature>
<feature type="DNA-binding region" description="H-T-H motif" evidence="2">
    <location>
        <begin position="32"/>
        <end position="51"/>
    </location>
</feature>
<keyword evidence="5" id="KW-1185">Reference proteome</keyword>
<comment type="caution">
    <text evidence="4">The sequence shown here is derived from an EMBL/GenBank/DDBJ whole genome shotgun (WGS) entry which is preliminary data.</text>
</comment>
<dbReference type="Pfam" id="PF00440">
    <property type="entry name" value="TetR_N"/>
    <property type="match status" value="1"/>
</dbReference>
<organism evidence="4 5">
    <name type="scientific">Marinactinospora rubrisoli</name>
    <dbReference type="NCBI Taxonomy" id="2715399"/>
    <lineage>
        <taxon>Bacteria</taxon>
        <taxon>Bacillati</taxon>
        <taxon>Actinomycetota</taxon>
        <taxon>Actinomycetes</taxon>
        <taxon>Streptosporangiales</taxon>
        <taxon>Nocardiopsidaceae</taxon>
        <taxon>Marinactinospora</taxon>
    </lineage>
</organism>
<proteinExistence type="predicted"/>